<name>A0A2W5EJC3_9SPHI</name>
<reference evidence="2 3" key="1">
    <citation type="submission" date="2017-11" db="EMBL/GenBank/DDBJ databases">
        <title>Infants hospitalized years apart are colonized by the same room-sourced microbial strains.</title>
        <authorList>
            <person name="Brooks B."/>
            <person name="Olm M.R."/>
            <person name="Firek B.A."/>
            <person name="Baker R."/>
            <person name="Thomas B.C."/>
            <person name="Morowitz M.J."/>
            <person name="Banfield J.F."/>
        </authorList>
    </citation>
    <scope>NUCLEOTIDE SEQUENCE [LARGE SCALE GENOMIC DNA]</scope>
    <source>
        <strain evidence="2">S2_009_000_R2_76</strain>
    </source>
</reference>
<keyword evidence="1" id="KW-0732">Signal</keyword>
<accession>A0A2W5EJC3</accession>
<evidence type="ECO:0000313" key="2">
    <source>
        <dbReference type="EMBL" id="PZP41310.1"/>
    </source>
</evidence>
<gene>
    <name evidence="2" type="ORF">DI598_18390</name>
</gene>
<proteinExistence type="predicted"/>
<comment type="caution">
    <text evidence="2">The sequence shown here is derived from an EMBL/GenBank/DDBJ whole genome shotgun (WGS) entry which is preliminary data.</text>
</comment>
<feature type="signal peptide" evidence="1">
    <location>
        <begin position="1"/>
        <end position="18"/>
    </location>
</feature>
<organism evidence="2 3">
    <name type="scientific">Pseudopedobacter saltans</name>
    <dbReference type="NCBI Taxonomy" id="151895"/>
    <lineage>
        <taxon>Bacteria</taxon>
        <taxon>Pseudomonadati</taxon>
        <taxon>Bacteroidota</taxon>
        <taxon>Sphingobacteriia</taxon>
        <taxon>Sphingobacteriales</taxon>
        <taxon>Sphingobacteriaceae</taxon>
        <taxon>Pseudopedobacter</taxon>
    </lineage>
</organism>
<dbReference type="EMBL" id="QFOI01000529">
    <property type="protein sequence ID" value="PZP41310.1"/>
    <property type="molecule type" value="Genomic_DNA"/>
</dbReference>
<protein>
    <recommendedName>
        <fullName evidence="4">PBCV-specific basic adaptor domain-containing protein</fullName>
    </recommendedName>
</protein>
<evidence type="ECO:0000313" key="3">
    <source>
        <dbReference type="Proteomes" id="UP000249645"/>
    </source>
</evidence>
<dbReference type="AlphaFoldDB" id="A0A2W5EJC3"/>
<evidence type="ECO:0000256" key="1">
    <source>
        <dbReference type="SAM" id="SignalP"/>
    </source>
</evidence>
<feature type="chain" id="PRO_5015958205" description="PBCV-specific basic adaptor domain-containing protein" evidence="1">
    <location>
        <begin position="19"/>
        <end position="109"/>
    </location>
</feature>
<evidence type="ECO:0008006" key="4">
    <source>
        <dbReference type="Google" id="ProtNLM"/>
    </source>
</evidence>
<dbReference type="Proteomes" id="UP000249645">
    <property type="component" value="Unassembled WGS sequence"/>
</dbReference>
<sequence length="109" mass="11729">MKKHLAIGFVALAFSSIAAVSNVSAQSKVEQTADKTGKAIGKGAKTVGNKSAELATKGFAKVKDKTYKGKVAPDGSDVYIDKSDKKYYLNKDGKKIYLKKSEIKDKPKD</sequence>